<dbReference type="Pfam" id="PF13714">
    <property type="entry name" value="PEP_mutase"/>
    <property type="match status" value="1"/>
</dbReference>
<dbReference type="EC" id="4.1.3.30" evidence="1"/>
<gene>
    <name evidence="1" type="ORF">ASZ90_009280</name>
</gene>
<dbReference type="Gene3D" id="3.20.20.60">
    <property type="entry name" value="Phosphoenolpyruvate-binding domains"/>
    <property type="match status" value="1"/>
</dbReference>
<dbReference type="GO" id="GO:0046421">
    <property type="term" value="F:methylisocitrate lyase activity"/>
    <property type="evidence" value="ECO:0007669"/>
    <property type="project" value="UniProtKB-EC"/>
</dbReference>
<dbReference type="InterPro" id="IPR018523">
    <property type="entry name" value="Isocitrate_lyase_ph_CS"/>
</dbReference>
<dbReference type="PANTHER" id="PTHR42905:SF5">
    <property type="entry name" value="CARBOXYVINYL-CARBOXYPHOSPHONATE PHOSPHORYLMUTASE, CHLOROPLASTIC"/>
    <property type="match status" value="1"/>
</dbReference>
<dbReference type="InterPro" id="IPR015813">
    <property type="entry name" value="Pyrv/PenolPyrv_kinase-like_dom"/>
</dbReference>
<dbReference type="EMBL" id="LNQE01001121">
    <property type="protein sequence ID" value="KUG20977.1"/>
    <property type="molecule type" value="Genomic_DNA"/>
</dbReference>
<organism evidence="1">
    <name type="scientific">hydrocarbon metagenome</name>
    <dbReference type="NCBI Taxonomy" id="938273"/>
    <lineage>
        <taxon>unclassified sequences</taxon>
        <taxon>metagenomes</taxon>
        <taxon>ecological metagenomes</taxon>
    </lineage>
</organism>
<reference evidence="1" key="1">
    <citation type="journal article" date="2015" name="Proc. Natl. Acad. Sci. U.S.A.">
        <title>Networks of energetic and metabolic interactions define dynamics in microbial communities.</title>
        <authorList>
            <person name="Embree M."/>
            <person name="Liu J.K."/>
            <person name="Al-Bassam M.M."/>
            <person name="Zengler K."/>
        </authorList>
    </citation>
    <scope>NUCLEOTIDE SEQUENCE</scope>
</reference>
<dbReference type="InterPro" id="IPR039556">
    <property type="entry name" value="ICL/PEPM"/>
</dbReference>
<dbReference type="PROSITE" id="PS00161">
    <property type="entry name" value="ISOCITRATE_LYASE"/>
    <property type="match status" value="1"/>
</dbReference>
<dbReference type="SUPFAM" id="SSF51621">
    <property type="entry name" value="Phosphoenolpyruvate/pyruvate domain"/>
    <property type="match status" value="1"/>
</dbReference>
<dbReference type="CDD" id="cd00377">
    <property type="entry name" value="ICL_PEPM"/>
    <property type="match status" value="1"/>
</dbReference>
<sequence length="241" mass="26020">MLGKPDVSLLTLSEMVECAGRIVDAVTIPVFADGDTGHGNVTNVIRTVELFEKAGVAGLLLEDQAEPKRCGHMSGKQVIPEREMAAKLEAALDARRDPDFVIMARTDALAVNGIDDAITRAQAYREAGADAIFVEAPESVGQMRRIAAEIDAPQLANMIPGGRTPLLPAQKLQEIGFAAVAYPTACTCTIAKAVLDMFAALHRTGTTAGLEERMIDFGRFNDLVGLQEIRDREAWYYRDCG</sequence>
<name>A0A0W8FJP0_9ZZZZ</name>
<dbReference type="PANTHER" id="PTHR42905">
    <property type="entry name" value="PHOSPHOENOLPYRUVATE CARBOXYLASE"/>
    <property type="match status" value="1"/>
</dbReference>
<protein>
    <submittedName>
        <fullName evidence="1">Methylisocitrate lyase</fullName>
        <ecNumber evidence="1">4.1.3.30</ecNumber>
    </submittedName>
</protein>
<dbReference type="AlphaFoldDB" id="A0A0W8FJP0"/>
<comment type="caution">
    <text evidence="1">The sequence shown here is derived from an EMBL/GenBank/DDBJ whole genome shotgun (WGS) entry which is preliminary data.</text>
</comment>
<evidence type="ECO:0000313" key="1">
    <source>
        <dbReference type="EMBL" id="KUG20977.1"/>
    </source>
</evidence>
<keyword evidence="1" id="KW-0456">Lyase</keyword>
<accession>A0A0W8FJP0</accession>
<dbReference type="InterPro" id="IPR040442">
    <property type="entry name" value="Pyrv_kinase-like_dom_sf"/>
</dbReference>
<proteinExistence type="predicted"/>